<dbReference type="AlphaFoldDB" id="A0A139WMH3"/>
<feature type="chain" id="PRO_5007300200" evidence="4">
    <location>
        <begin position="20"/>
        <end position="849"/>
    </location>
</feature>
<evidence type="ECO:0000256" key="4">
    <source>
        <dbReference type="SAM" id="SignalP"/>
    </source>
</evidence>
<dbReference type="InterPro" id="IPR050333">
    <property type="entry name" value="SLRP"/>
</dbReference>
<evidence type="ECO:0000313" key="5">
    <source>
        <dbReference type="EMBL" id="KYB29076.1"/>
    </source>
</evidence>
<keyword evidence="3" id="KW-1133">Transmembrane helix</keyword>
<dbReference type="OMA" id="THFFRIS"/>
<dbReference type="PIRSF" id="PIRSF037595">
    <property type="entry name" value="Toll-like_receptor"/>
    <property type="match status" value="1"/>
</dbReference>
<keyword evidence="3" id="KW-0472">Membrane</keyword>
<dbReference type="InterPro" id="IPR001611">
    <property type="entry name" value="Leu-rich_rpt"/>
</dbReference>
<dbReference type="InterPro" id="IPR017241">
    <property type="entry name" value="Toll-like_receptor"/>
</dbReference>
<evidence type="ECO:0000313" key="6">
    <source>
        <dbReference type="Proteomes" id="UP000007266"/>
    </source>
</evidence>
<reference evidence="5 6" key="2">
    <citation type="journal article" date="2010" name="Nucleic Acids Res.">
        <title>BeetleBase in 2010: revisions to provide comprehensive genomic information for Tribolium castaneum.</title>
        <authorList>
            <person name="Kim H.S."/>
            <person name="Murphy T."/>
            <person name="Xia J."/>
            <person name="Caragea D."/>
            <person name="Park Y."/>
            <person name="Beeman R.W."/>
            <person name="Lorenzen M.D."/>
            <person name="Butcher S."/>
            <person name="Manak J.R."/>
            <person name="Brown S.J."/>
        </authorList>
    </citation>
    <scope>GENOME REANNOTATION</scope>
    <source>
        <strain evidence="5 6">Georgia GA2</strain>
    </source>
</reference>
<gene>
    <name evidence="5" type="primary">AUGUSTUS-3.0.2_32051</name>
    <name evidence="5" type="ORF">TcasGA2_TC032051</name>
</gene>
<feature type="transmembrane region" description="Helical" evidence="3">
    <location>
        <begin position="808"/>
        <end position="829"/>
    </location>
</feature>
<dbReference type="GO" id="GO:0016020">
    <property type="term" value="C:membrane"/>
    <property type="evidence" value="ECO:0007669"/>
    <property type="project" value="InterPro"/>
</dbReference>
<keyword evidence="4" id="KW-0732">Signal</keyword>
<dbReference type="STRING" id="7070.A0A139WMH3"/>
<dbReference type="PANTHER" id="PTHR45712">
    <property type="entry name" value="AGAP008170-PA"/>
    <property type="match status" value="1"/>
</dbReference>
<dbReference type="Pfam" id="PF13855">
    <property type="entry name" value="LRR_8"/>
    <property type="match status" value="4"/>
</dbReference>
<keyword evidence="1" id="KW-0433">Leucine-rich repeat</keyword>
<dbReference type="GO" id="GO:0006955">
    <property type="term" value="P:immune response"/>
    <property type="evidence" value="ECO:0007669"/>
    <property type="project" value="InterPro"/>
</dbReference>
<evidence type="ECO:0000256" key="1">
    <source>
        <dbReference type="ARBA" id="ARBA00022614"/>
    </source>
</evidence>
<name>A0A139WMH3_TRICA</name>
<dbReference type="EMBL" id="KQ971312">
    <property type="protein sequence ID" value="KYB29076.1"/>
    <property type="molecule type" value="Genomic_DNA"/>
</dbReference>
<dbReference type="SMART" id="SM00365">
    <property type="entry name" value="LRR_SD22"/>
    <property type="match status" value="8"/>
</dbReference>
<organism evidence="5 6">
    <name type="scientific">Tribolium castaneum</name>
    <name type="common">Red flour beetle</name>
    <dbReference type="NCBI Taxonomy" id="7070"/>
    <lineage>
        <taxon>Eukaryota</taxon>
        <taxon>Metazoa</taxon>
        <taxon>Ecdysozoa</taxon>
        <taxon>Arthropoda</taxon>
        <taxon>Hexapoda</taxon>
        <taxon>Insecta</taxon>
        <taxon>Pterygota</taxon>
        <taxon>Neoptera</taxon>
        <taxon>Endopterygota</taxon>
        <taxon>Coleoptera</taxon>
        <taxon>Polyphaga</taxon>
        <taxon>Cucujiformia</taxon>
        <taxon>Tenebrionidae</taxon>
        <taxon>Tenebrionidae incertae sedis</taxon>
        <taxon>Tribolium</taxon>
    </lineage>
</organism>
<dbReference type="SMART" id="SM00364">
    <property type="entry name" value="LRR_BAC"/>
    <property type="match status" value="7"/>
</dbReference>
<reference evidence="5 6" key="1">
    <citation type="journal article" date="2008" name="Nature">
        <title>The genome of the model beetle and pest Tribolium castaneum.</title>
        <authorList>
            <consortium name="Tribolium Genome Sequencing Consortium"/>
            <person name="Richards S."/>
            <person name="Gibbs R.A."/>
            <person name="Weinstock G.M."/>
            <person name="Brown S.J."/>
            <person name="Denell R."/>
            <person name="Beeman R.W."/>
            <person name="Gibbs R."/>
            <person name="Beeman R.W."/>
            <person name="Brown S.J."/>
            <person name="Bucher G."/>
            <person name="Friedrich M."/>
            <person name="Grimmelikhuijzen C.J."/>
            <person name="Klingler M."/>
            <person name="Lorenzen M."/>
            <person name="Richards S."/>
            <person name="Roth S."/>
            <person name="Schroder R."/>
            <person name="Tautz D."/>
            <person name="Zdobnov E.M."/>
            <person name="Muzny D."/>
            <person name="Gibbs R.A."/>
            <person name="Weinstock G.M."/>
            <person name="Attaway T."/>
            <person name="Bell S."/>
            <person name="Buhay C.J."/>
            <person name="Chandrabose M.N."/>
            <person name="Chavez D."/>
            <person name="Clerk-Blankenburg K.P."/>
            <person name="Cree A."/>
            <person name="Dao M."/>
            <person name="Davis C."/>
            <person name="Chacko J."/>
            <person name="Dinh H."/>
            <person name="Dugan-Rocha S."/>
            <person name="Fowler G."/>
            <person name="Garner T.T."/>
            <person name="Garnes J."/>
            <person name="Gnirke A."/>
            <person name="Hawes A."/>
            <person name="Hernandez J."/>
            <person name="Hines S."/>
            <person name="Holder M."/>
            <person name="Hume J."/>
            <person name="Jhangiani S.N."/>
            <person name="Joshi V."/>
            <person name="Khan Z.M."/>
            <person name="Jackson L."/>
            <person name="Kovar C."/>
            <person name="Kowis A."/>
            <person name="Lee S."/>
            <person name="Lewis L.R."/>
            <person name="Margolis J."/>
            <person name="Morgan M."/>
            <person name="Nazareth L.V."/>
            <person name="Nguyen N."/>
            <person name="Okwuonu G."/>
            <person name="Parker D."/>
            <person name="Richards S."/>
            <person name="Ruiz S.J."/>
            <person name="Santibanez J."/>
            <person name="Savard J."/>
            <person name="Scherer S.E."/>
            <person name="Schneider B."/>
            <person name="Sodergren E."/>
            <person name="Tautz D."/>
            <person name="Vattahil S."/>
            <person name="Villasana D."/>
            <person name="White C.S."/>
            <person name="Wright R."/>
            <person name="Park Y."/>
            <person name="Beeman R.W."/>
            <person name="Lord J."/>
            <person name="Oppert B."/>
            <person name="Lorenzen M."/>
            <person name="Brown S."/>
            <person name="Wang L."/>
            <person name="Savard J."/>
            <person name="Tautz D."/>
            <person name="Richards S."/>
            <person name="Weinstock G."/>
            <person name="Gibbs R.A."/>
            <person name="Liu Y."/>
            <person name="Worley K."/>
            <person name="Weinstock G."/>
            <person name="Elsik C.G."/>
            <person name="Reese J.T."/>
            <person name="Elhaik E."/>
            <person name="Landan G."/>
            <person name="Graur D."/>
            <person name="Arensburger P."/>
            <person name="Atkinson P."/>
            <person name="Beeman R.W."/>
            <person name="Beidler J."/>
            <person name="Brown S.J."/>
            <person name="Demuth J.P."/>
            <person name="Drury D.W."/>
            <person name="Du Y.Z."/>
            <person name="Fujiwara H."/>
            <person name="Lorenzen M."/>
            <person name="Maselli V."/>
            <person name="Osanai M."/>
            <person name="Park Y."/>
            <person name="Robertson H.M."/>
            <person name="Tu Z."/>
            <person name="Wang J.J."/>
            <person name="Wang S."/>
            <person name="Richards S."/>
            <person name="Song H."/>
            <person name="Zhang L."/>
            <person name="Sodergren E."/>
            <person name="Werner D."/>
            <person name="Stanke M."/>
            <person name="Morgenstern B."/>
            <person name="Solovyev V."/>
            <person name="Kosarev P."/>
            <person name="Brown G."/>
            <person name="Chen H.C."/>
            <person name="Ermolaeva O."/>
            <person name="Hlavina W."/>
            <person name="Kapustin Y."/>
            <person name="Kiryutin B."/>
            <person name="Kitts P."/>
            <person name="Maglott D."/>
            <person name="Pruitt K."/>
            <person name="Sapojnikov V."/>
            <person name="Souvorov A."/>
            <person name="Mackey A.J."/>
            <person name="Waterhouse R.M."/>
            <person name="Wyder S."/>
            <person name="Zdobnov E.M."/>
            <person name="Zdobnov E.M."/>
            <person name="Wyder S."/>
            <person name="Kriventseva E.V."/>
            <person name="Kadowaki T."/>
            <person name="Bork P."/>
            <person name="Aranda M."/>
            <person name="Bao R."/>
            <person name="Beermann A."/>
            <person name="Berns N."/>
            <person name="Bolognesi R."/>
            <person name="Bonneton F."/>
            <person name="Bopp D."/>
            <person name="Brown S.J."/>
            <person name="Bucher G."/>
            <person name="Butts T."/>
            <person name="Chaumot A."/>
            <person name="Denell R.E."/>
            <person name="Ferrier D.E."/>
            <person name="Friedrich M."/>
            <person name="Gordon C.M."/>
            <person name="Jindra M."/>
            <person name="Klingler M."/>
            <person name="Lan Q."/>
            <person name="Lattorff H.M."/>
            <person name="Laudet V."/>
            <person name="von Levetsow C."/>
            <person name="Liu Z."/>
            <person name="Lutz R."/>
            <person name="Lynch J.A."/>
            <person name="da Fonseca R.N."/>
            <person name="Posnien N."/>
            <person name="Reuter R."/>
            <person name="Roth S."/>
            <person name="Savard J."/>
            <person name="Schinko J.B."/>
            <person name="Schmitt C."/>
            <person name="Schoppmeier M."/>
            <person name="Schroder R."/>
            <person name="Shippy T.D."/>
            <person name="Simonnet F."/>
            <person name="Marques-Souza H."/>
            <person name="Tautz D."/>
            <person name="Tomoyasu Y."/>
            <person name="Trauner J."/>
            <person name="Van der Zee M."/>
            <person name="Vervoort M."/>
            <person name="Wittkopp N."/>
            <person name="Wimmer E.A."/>
            <person name="Yang X."/>
            <person name="Jones A.K."/>
            <person name="Sattelle D.B."/>
            <person name="Ebert P.R."/>
            <person name="Nelson D."/>
            <person name="Scott J.G."/>
            <person name="Beeman R.W."/>
            <person name="Muthukrishnan S."/>
            <person name="Kramer K.J."/>
            <person name="Arakane Y."/>
            <person name="Beeman R.W."/>
            <person name="Zhu Q."/>
            <person name="Hogenkamp D."/>
            <person name="Dixit R."/>
            <person name="Oppert B."/>
            <person name="Jiang H."/>
            <person name="Zou Z."/>
            <person name="Marshall J."/>
            <person name="Elpidina E."/>
            <person name="Vinokurov K."/>
            <person name="Oppert C."/>
            <person name="Zou Z."/>
            <person name="Evans J."/>
            <person name="Lu Z."/>
            <person name="Zhao P."/>
            <person name="Sumathipala N."/>
            <person name="Altincicek B."/>
            <person name="Vilcinskas A."/>
            <person name="Williams M."/>
            <person name="Hultmark D."/>
            <person name="Hetru C."/>
            <person name="Jiang H."/>
            <person name="Grimmelikhuijzen C.J."/>
            <person name="Hauser F."/>
            <person name="Cazzamali G."/>
            <person name="Williamson M."/>
            <person name="Park Y."/>
            <person name="Li B."/>
            <person name="Tanaka Y."/>
            <person name="Predel R."/>
            <person name="Neupert S."/>
            <person name="Schachtner J."/>
            <person name="Verleyen P."/>
            <person name="Raible F."/>
            <person name="Bork P."/>
            <person name="Friedrich M."/>
            <person name="Walden K.K."/>
            <person name="Robertson H.M."/>
            <person name="Angeli S."/>
            <person name="Foret S."/>
            <person name="Bucher G."/>
            <person name="Schuetz S."/>
            <person name="Maleszka R."/>
            <person name="Wimmer E.A."/>
            <person name="Beeman R.W."/>
            <person name="Lorenzen M."/>
            <person name="Tomoyasu Y."/>
            <person name="Miller S.C."/>
            <person name="Grossmann D."/>
            <person name="Bucher G."/>
        </authorList>
    </citation>
    <scope>NUCLEOTIDE SEQUENCE [LARGE SCALE GENOMIC DNA]</scope>
    <source>
        <strain evidence="5 6">Georgia GA2</strain>
    </source>
</reference>
<dbReference type="SUPFAM" id="SSF52058">
    <property type="entry name" value="L domain-like"/>
    <property type="match status" value="1"/>
</dbReference>
<evidence type="ECO:0000256" key="2">
    <source>
        <dbReference type="ARBA" id="ARBA00022737"/>
    </source>
</evidence>
<dbReference type="SMART" id="SM00369">
    <property type="entry name" value="LRR_TYP"/>
    <property type="match status" value="15"/>
</dbReference>
<sequence length="849" mass="96559">MKFCFVTFLSLFLTRGTLQTCLVTNFITGIRIYGMPQRDKCIQCQNEVISSELTAKVKSLVDNWRAKRLEITDTNSPDVPAGVFNGLYYLQALCINNASVETIQPEAFTGLNFLSQLSLKSNKIEFVEEDWFANLTVLEDLDLSFNKIASIHNKTFDSLTQLRVLSLRNNFLTELPPDLFKGQNLRLQVLDLSFNKLTTIENNRFITTSQTSCCLVRVYCTMKSVFCTTFFLIVLIKESIPLCVVVKIGPPRPNYGYWPTTEAIQCRNEVISSDLAEKVLKLTEMHPSHSLEIIDGNNPEIPADGFKLLRSLPALRINNASVRTIQPGAFNGLRYLKQLSLKYNRIEVLNENCFENLTMLTDLDLSFNKIVSIHSKSFANLTRLRVLFLQNNLIAELPPDLFRDQNYWLRVVDLSFNKLLTVKKQLLFDLTDLYTIYLNNNRINHLESDVFNTKKLKHIHIDNNELQSLTNLTLPNTVELLNVSHNLIKSMSFSKYVVISLLDLSANGLASANGLKLENATIKQLNLDQNNFGTYPSVNQTAFFSNLIALETLSLSNNNLQQLSRNSFTHNQHLTKLNLTGNSLRNGDFLNFLPNLQYLNVSFNNFDSNTNLSVLISLKNLDFSFNSLDQIRYNFLGGLKFLQTLNLSHNKISKISIGCFRDLQMLYILDLSNNEISSLELGVFGGLTRLSELDLSHNGLIQLNEGTFHNFKYLHVLNLRKTGLSYTVVENIMSHFPGLINIDLAENNWSCTLLIKFVKKHASVRLLGGRDYNTANVHGVACNDQVEDTTELVNTSENFPDFRVTNTLLIFILIVLIVQLASKHISVFWKRKKGQKQESDQELRLVSEC</sequence>
<dbReference type="PRINTS" id="PR00019">
    <property type="entry name" value="LEURICHRPT"/>
</dbReference>
<proteinExistence type="predicted"/>
<dbReference type="InterPro" id="IPR003591">
    <property type="entry name" value="Leu-rich_rpt_typical-subtyp"/>
</dbReference>
<dbReference type="SUPFAM" id="SSF52047">
    <property type="entry name" value="RNI-like"/>
    <property type="match status" value="1"/>
</dbReference>
<dbReference type="GO" id="GO:0002224">
    <property type="term" value="P:toll-like receptor signaling pathway"/>
    <property type="evidence" value="ECO:0007669"/>
    <property type="project" value="InterPro"/>
</dbReference>
<evidence type="ECO:0000256" key="3">
    <source>
        <dbReference type="SAM" id="Phobius"/>
    </source>
</evidence>
<dbReference type="GO" id="GO:0004888">
    <property type="term" value="F:transmembrane signaling receptor activity"/>
    <property type="evidence" value="ECO:0007669"/>
    <property type="project" value="InterPro"/>
</dbReference>
<dbReference type="PANTHER" id="PTHR45712:SF22">
    <property type="entry name" value="INSULIN-LIKE GROWTH FACTOR-BINDING PROTEIN COMPLEX ACID LABILE SUBUNIT"/>
    <property type="match status" value="1"/>
</dbReference>
<keyword evidence="2" id="KW-0677">Repeat</keyword>
<dbReference type="Gene3D" id="3.80.10.10">
    <property type="entry name" value="Ribonuclease Inhibitor"/>
    <property type="match status" value="5"/>
</dbReference>
<keyword evidence="3" id="KW-0812">Transmembrane</keyword>
<keyword evidence="6" id="KW-1185">Reference proteome</keyword>
<dbReference type="InParanoid" id="A0A139WMH3"/>
<accession>A0A139WMH3</accession>
<dbReference type="PROSITE" id="PS51450">
    <property type="entry name" value="LRR"/>
    <property type="match status" value="9"/>
</dbReference>
<dbReference type="InterPro" id="IPR032675">
    <property type="entry name" value="LRR_dom_sf"/>
</dbReference>
<protein>
    <submittedName>
        <fullName evidence="5">Chaoptin-like Protein</fullName>
    </submittedName>
</protein>
<dbReference type="Proteomes" id="UP000007266">
    <property type="component" value="Linkage group 2"/>
</dbReference>
<feature type="signal peptide" evidence="4">
    <location>
        <begin position="1"/>
        <end position="19"/>
    </location>
</feature>